<dbReference type="AlphaFoldDB" id="A0A392TH70"/>
<evidence type="ECO:0000256" key="2">
    <source>
        <dbReference type="SAM" id="MobiDB-lite"/>
    </source>
</evidence>
<dbReference type="SUPFAM" id="SSF57756">
    <property type="entry name" value="Retrovirus zinc finger-like domains"/>
    <property type="match status" value="1"/>
</dbReference>
<dbReference type="PROSITE" id="PS50158">
    <property type="entry name" value="ZF_CCHC"/>
    <property type="match status" value="1"/>
</dbReference>
<keyword evidence="1" id="KW-0863">Zinc-finger</keyword>
<name>A0A392TH70_9FABA</name>
<evidence type="ECO:0000259" key="3">
    <source>
        <dbReference type="PROSITE" id="PS50158"/>
    </source>
</evidence>
<reference evidence="4 5" key="1">
    <citation type="journal article" date="2018" name="Front. Plant Sci.">
        <title>Red Clover (Trifolium pratense) and Zigzag Clover (T. medium) - A Picture of Genomic Similarities and Differences.</title>
        <authorList>
            <person name="Dluhosova J."/>
            <person name="Istvanek J."/>
            <person name="Nedelnik J."/>
            <person name="Repkova J."/>
        </authorList>
    </citation>
    <scope>NUCLEOTIDE SEQUENCE [LARGE SCALE GENOMIC DNA]</scope>
    <source>
        <strain evidence="5">cv. 10/8</strain>
        <tissue evidence="4">Leaf</tissue>
    </source>
</reference>
<accession>A0A392TH70</accession>
<feature type="domain" description="CCHC-type" evidence="3">
    <location>
        <begin position="46"/>
        <end position="61"/>
    </location>
</feature>
<feature type="non-terminal residue" evidence="4">
    <location>
        <position position="1"/>
    </location>
</feature>
<keyword evidence="5" id="KW-1185">Reference proteome</keyword>
<evidence type="ECO:0000256" key="1">
    <source>
        <dbReference type="PROSITE-ProRule" id="PRU00047"/>
    </source>
</evidence>
<keyword evidence="1" id="KW-0862">Zinc</keyword>
<protein>
    <submittedName>
        <fullName evidence="4">Cellular nucleic acid-binding protein</fullName>
    </submittedName>
</protein>
<dbReference type="Proteomes" id="UP000265520">
    <property type="component" value="Unassembled WGS sequence"/>
</dbReference>
<dbReference type="InterPro" id="IPR001878">
    <property type="entry name" value="Znf_CCHC"/>
</dbReference>
<dbReference type="EMBL" id="LXQA010582123">
    <property type="protein sequence ID" value="MCI60473.1"/>
    <property type="molecule type" value="Genomic_DNA"/>
</dbReference>
<dbReference type="GO" id="GO:0008270">
    <property type="term" value="F:zinc ion binding"/>
    <property type="evidence" value="ECO:0007669"/>
    <property type="project" value="UniProtKB-KW"/>
</dbReference>
<evidence type="ECO:0000313" key="5">
    <source>
        <dbReference type="Proteomes" id="UP000265520"/>
    </source>
</evidence>
<proteinExistence type="predicted"/>
<dbReference type="InterPro" id="IPR036875">
    <property type="entry name" value="Znf_CCHC_sf"/>
</dbReference>
<comment type="caution">
    <text evidence="4">The sequence shown here is derived from an EMBL/GenBank/DDBJ whole genome shotgun (WGS) entry which is preliminary data.</text>
</comment>
<evidence type="ECO:0000313" key="4">
    <source>
        <dbReference type="EMBL" id="MCI60473.1"/>
    </source>
</evidence>
<dbReference type="GO" id="GO:0003676">
    <property type="term" value="F:nucleic acid binding"/>
    <property type="evidence" value="ECO:0007669"/>
    <property type="project" value="InterPro"/>
</dbReference>
<sequence length="67" mass="7272">KAKANYYKAANDKRGKDFGREKPYDKGGKKVNEGGSSGKGKGDGNCFMCGLSGHRFFDCPKNDGKCF</sequence>
<feature type="region of interest" description="Disordered" evidence="2">
    <location>
        <begin position="1"/>
        <end position="44"/>
    </location>
</feature>
<organism evidence="4 5">
    <name type="scientific">Trifolium medium</name>
    <dbReference type="NCBI Taxonomy" id="97028"/>
    <lineage>
        <taxon>Eukaryota</taxon>
        <taxon>Viridiplantae</taxon>
        <taxon>Streptophyta</taxon>
        <taxon>Embryophyta</taxon>
        <taxon>Tracheophyta</taxon>
        <taxon>Spermatophyta</taxon>
        <taxon>Magnoliopsida</taxon>
        <taxon>eudicotyledons</taxon>
        <taxon>Gunneridae</taxon>
        <taxon>Pentapetalae</taxon>
        <taxon>rosids</taxon>
        <taxon>fabids</taxon>
        <taxon>Fabales</taxon>
        <taxon>Fabaceae</taxon>
        <taxon>Papilionoideae</taxon>
        <taxon>50 kb inversion clade</taxon>
        <taxon>NPAAA clade</taxon>
        <taxon>Hologalegina</taxon>
        <taxon>IRL clade</taxon>
        <taxon>Trifolieae</taxon>
        <taxon>Trifolium</taxon>
    </lineage>
</organism>
<feature type="compositionally biased region" description="Basic and acidic residues" evidence="2">
    <location>
        <begin position="10"/>
        <end position="32"/>
    </location>
</feature>
<keyword evidence="1" id="KW-0479">Metal-binding</keyword>